<dbReference type="Proteomes" id="UP000028487">
    <property type="component" value="Unassembled WGS sequence"/>
</dbReference>
<dbReference type="AlphaFoldDB" id="A0A077NRA6"/>
<protein>
    <submittedName>
        <fullName evidence="1">Uncharacterized protein</fullName>
    </submittedName>
</protein>
<dbReference type="HOGENOM" id="CLU_3368111_0_0_6"/>
<dbReference type="EMBL" id="CBSV010000103">
    <property type="protein sequence ID" value="CDH00958.1"/>
    <property type="molecule type" value="Genomic_DNA"/>
</dbReference>
<reference evidence="1" key="1">
    <citation type="submission" date="2013-07" db="EMBL/GenBank/DDBJ databases">
        <title>Sub-species coevolution in mutualistic symbiosis.</title>
        <authorList>
            <person name="Murfin K."/>
            <person name="Klassen J."/>
            <person name="Lee M."/>
            <person name="Forst S."/>
            <person name="Stock P."/>
            <person name="Goodrich-Blair H."/>
        </authorList>
    </citation>
    <scope>NUCLEOTIDE SEQUENCE [LARGE SCALE GENOMIC DNA]</scope>
    <source>
        <strain evidence="1">Feltiae Moldova</strain>
    </source>
</reference>
<proteinExistence type="predicted"/>
<gene>
    <name evidence="1" type="ORF">XBFM1_1910114</name>
</gene>
<sequence>MRCVVKMRVVMMSDSIEFRIIGDTIGQRSNVWRVSKFLFVQ</sequence>
<comment type="caution">
    <text evidence="1">The sequence shown here is derived from an EMBL/GenBank/DDBJ whole genome shotgun (WGS) entry which is preliminary data.</text>
</comment>
<name>A0A077NRA6_XENBV</name>
<evidence type="ECO:0000313" key="1">
    <source>
        <dbReference type="EMBL" id="CDH00958.1"/>
    </source>
</evidence>
<organism evidence="1">
    <name type="scientific">Xenorhabdus bovienii str. feltiae Moldova</name>
    <dbReference type="NCBI Taxonomy" id="1398200"/>
    <lineage>
        <taxon>Bacteria</taxon>
        <taxon>Pseudomonadati</taxon>
        <taxon>Pseudomonadota</taxon>
        <taxon>Gammaproteobacteria</taxon>
        <taxon>Enterobacterales</taxon>
        <taxon>Morganellaceae</taxon>
        <taxon>Xenorhabdus</taxon>
    </lineage>
</organism>
<accession>A0A077NRA6</accession>